<dbReference type="PANTHER" id="PTHR21646">
    <property type="entry name" value="UBIQUITIN CARBOXYL-TERMINAL HYDROLASE"/>
    <property type="match status" value="1"/>
</dbReference>
<dbReference type="PRINTS" id="PR00450">
    <property type="entry name" value="RECOVERIN"/>
</dbReference>
<dbReference type="Gene3D" id="1.10.238.10">
    <property type="entry name" value="EF-hand"/>
    <property type="match status" value="2"/>
</dbReference>
<protein>
    <recommendedName>
        <fullName evidence="2">ubiquitinyl hydrolase 1</fullName>
        <ecNumber evidence="2">3.4.19.12</ecNumber>
    </recommendedName>
</protein>
<dbReference type="PROSITE" id="PS00018">
    <property type="entry name" value="EF_HAND_1"/>
    <property type="match status" value="2"/>
</dbReference>
<dbReference type="SMART" id="SM00695">
    <property type="entry name" value="DUSP"/>
    <property type="match status" value="1"/>
</dbReference>
<feature type="domain" description="EF-hand" evidence="5">
    <location>
        <begin position="262"/>
        <end position="297"/>
    </location>
</feature>
<dbReference type="PROSITE" id="PS50222">
    <property type="entry name" value="EF_HAND_2"/>
    <property type="match status" value="2"/>
</dbReference>
<dbReference type="VEuPathDB" id="VectorBase:ASIC011380"/>
<dbReference type="Pfam" id="PF25265">
    <property type="entry name" value="USP32_N"/>
    <property type="match status" value="1"/>
</dbReference>
<dbReference type="Pfam" id="PF13202">
    <property type="entry name" value="EF-hand_5"/>
    <property type="match status" value="1"/>
</dbReference>
<dbReference type="PANTHER" id="PTHR21646:SF76">
    <property type="entry name" value="UBIQUITIN CARBOXYL-TERMINAL HYDROLASE 32"/>
    <property type="match status" value="1"/>
</dbReference>
<dbReference type="InterPro" id="IPR028889">
    <property type="entry name" value="USP"/>
</dbReference>
<dbReference type="PROSITE" id="PS00972">
    <property type="entry name" value="USP_1"/>
    <property type="match status" value="1"/>
</dbReference>
<dbReference type="InterPro" id="IPR050185">
    <property type="entry name" value="Ub_carboxyl-term_hydrolase"/>
</dbReference>
<dbReference type="FunFam" id="3.90.70.10:FF:000221">
    <property type="entry name" value="Ubiquitin-specific peptidase 32"/>
    <property type="match status" value="1"/>
</dbReference>
<dbReference type="InterPro" id="IPR001394">
    <property type="entry name" value="Peptidase_C19_UCH"/>
</dbReference>
<organism evidence="8">
    <name type="scientific">Anopheles sinensis</name>
    <name type="common">Mosquito</name>
    <dbReference type="NCBI Taxonomy" id="74873"/>
    <lineage>
        <taxon>Eukaryota</taxon>
        <taxon>Metazoa</taxon>
        <taxon>Ecdysozoa</taxon>
        <taxon>Arthropoda</taxon>
        <taxon>Hexapoda</taxon>
        <taxon>Insecta</taxon>
        <taxon>Pterygota</taxon>
        <taxon>Neoptera</taxon>
        <taxon>Endopterygota</taxon>
        <taxon>Diptera</taxon>
        <taxon>Nematocera</taxon>
        <taxon>Culicoidea</taxon>
        <taxon>Culicidae</taxon>
        <taxon>Anophelinae</taxon>
        <taxon>Anopheles</taxon>
    </lineage>
</organism>
<evidence type="ECO:0000256" key="2">
    <source>
        <dbReference type="ARBA" id="ARBA00012759"/>
    </source>
</evidence>
<dbReference type="GO" id="GO:0004843">
    <property type="term" value="F:cysteine-type deubiquitinase activity"/>
    <property type="evidence" value="ECO:0007669"/>
    <property type="project" value="UniProtKB-EC"/>
</dbReference>
<dbReference type="InterPro" id="IPR038765">
    <property type="entry name" value="Papain-like_cys_pep_sf"/>
</dbReference>
<feature type="region of interest" description="Disordered" evidence="4">
    <location>
        <begin position="503"/>
        <end position="523"/>
    </location>
</feature>
<dbReference type="EMBL" id="KE525262">
    <property type="protein sequence ID" value="KFB43560.1"/>
    <property type="molecule type" value="Genomic_DNA"/>
</dbReference>
<evidence type="ECO:0000259" key="5">
    <source>
        <dbReference type="PROSITE" id="PS50222"/>
    </source>
</evidence>
<dbReference type="EC" id="3.4.19.12" evidence="2"/>
<feature type="compositionally biased region" description="Low complexity" evidence="4">
    <location>
        <begin position="1460"/>
        <end position="1474"/>
    </location>
</feature>
<proteinExistence type="predicted"/>
<dbReference type="Gene3D" id="3.10.20.90">
    <property type="entry name" value="Phosphatidylinositol 3-kinase Catalytic Subunit, Chain A, domain 1"/>
    <property type="match status" value="1"/>
</dbReference>
<feature type="region of interest" description="Disordered" evidence="4">
    <location>
        <begin position="1135"/>
        <end position="1171"/>
    </location>
</feature>
<gene>
    <name evidence="8" type="ORF">ZHAS_00011380</name>
</gene>
<reference evidence="8 10" key="1">
    <citation type="journal article" date="2014" name="BMC Genomics">
        <title>Genome sequence of Anopheles sinensis provides insight into genetics basis of mosquito competence for malaria parasites.</title>
        <authorList>
            <person name="Zhou D."/>
            <person name="Zhang D."/>
            <person name="Ding G."/>
            <person name="Shi L."/>
            <person name="Hou Q."/>
            <person name="Ye Y."/>
            <person name="Xu Y."/>
            <person name="Zhou H."/>
            <person name="Xiong C."/>
            <person name="Li S."/>
            <person name="Yu J."/>
            <person name="Hong S."/>
            <person name="Yu X."/>
            <person name="Zou P."/>
            <person name="Chen C."/>
            <person name="Chang X."/>
            <person name="Wang W."/>
            <person name="Lv Y."/>
            <person name="Sun Y."/>
            <person name="Ma L."/>
            <person name="Shen B."/>
            <person name="Zhu C."/>
        </authorList>
    </citation>
    <scope>NUCLEOTIDE SEQUENCE [LARGE SCALE GENOMIC DNA]</scope>
</reference>
<dbReference type="SMART" id="SM00054">
    <property type="entry name" value="EFh"/>
    <property type="match status" value="2"/>
</dbReference>
<name>A0A084W016_ANOSI</name>
<evidence type="ECO:0000256" key="1">
    <source>
        <dbReference type="ARBA" id="ARBA00000707"/>
    </source>
</evidence>
<feature type="compositionally biased region" description="Low complexity" evidence="4">
    <location>
        <begin position="1482"/>
        <end position="1495"/>
    </location>
</feature>
<dbReference type="EMBL" id="ATLV01019080">
    <property type="status" value="NOT_ANNOTATED_CDS"/>
    <property type="molecule type" value="Genomic_DNA"/>
</dbReference>
<dbReference type="InterPro" id="IPR018200">
    <property type="entry name" value="USP_CS"/>
</dbReference>
<dbReference type="OrthoDB" id="265776at2759"/>
<dbReference type="GO" id="GO:0005509">
    <property type="term" value="F:calcium ion binding"/>
    <property type="evidence" value="ECO:0007669"/>
    <property type="project" value="InterPro"/>
</dbReference>
<dbReference type="OMA" id="FKADNRR"/>
<feature type="region of interest" description="Disordered" evidence="4">
    <location>
        <begin position="1457"/>
        <end position="1497"/>
    </location>
</feature>
<dbReference type="PROSITE" id="PS51283">
    <property type="entry name" value="DUSP"/>
    <property type="match status" value="1"/>
</dbReference>
<evidence type="ECO:0000313" key="10">
    <source>
        <dbReference type="Proteomes" id="UP000030765"/>
    </source>
</evidence>
<feature type="compositionally biased region" description="Polar residues" evidence="4">
    <location>
        <begin position="1724"/>
        <end position="1743"/>
    </location>
</feature>
<dbReference type="Pfam" id="PF06337">
    <property type="entry name" value="DUSP"/>
    <property type="match status" value="1"/>
</dbReference>
<feature type="domain" description="EF-hand" evidence="5">
    <location>
        <begin position="226"/>
        <end position="261"/>
    </location>
</feature>
<feature type="compositionally biased region" description="Low complexity" evidence="4">
    <location>
        <begin position="1080"/>
        <end position="1101"/>
    </location>
</feature>
<dbReference type="STRING" id="74873.A0A084W016"/>
<dbReference type="InterPro" id="IPR002048">
    <property type="entry name" value="EF_hand_dom"/>
</dbReference>
<dbReference type="SUPFAM" id="SSF143791">
    <property type="entry name" value="DUSP-like"/>
    <property type="match status" value="1"/>
</dbReference>
<dbReference type="InterPro" id="IPR011992">
    <property type="entry name" value="EF-hand-dom_pair"/>
</dbReference>
<dbReference type="FunFam" id="3.10.20.90:FF:000218">
    <property type="entry name" value="Ubiquitin carboxyl-terminal hydrolase 32"/>
    <property type="match status" value="1"/>
</dbReference>
<feature type="compositionally biased region" description="Low complexity" evidence="4">
    <location>
        <begin position="503"/>
        <end position="519"/>
    </location>
</feature>
<feature type="region of interest" description="Disordered" evidence="4">
    <location>
        <begin position="1712"/>
        <end position="1753"/>
    </location>
</feature>
<evidence type="ECO:0000313" key="9">
    <source>
        <dbReference type="EnsemblMetazoa" id="ASIC011380-PA"/>
    </source>
</evidence>
<reference evidence="9" key="2">
    <citation type="submission" date="2020-05" db="UniProtKB">
        <authorList>
            <consortium name="EnsemblMetazoa"/>
        </authorList>
    </citation>
    <scope>IDENTIFICATION</scope>
</reference>
<feature type="region of interest" description="Disordered" evidence="4">
    <location>
        <begin position="1080"/>
        <end position="1114"/>
    </location>
</feature>
<dbReference type="InterPro" id="IPR035927">
    <property type="entry name" value="DUSP-like_sf"/>
</dbReference>
<dbReference type="InterPro" id="IPR057368">
    <property type="entry name" value="USP32_N"/>
</dbReference>
<dbReference type="InterPro" id="IPR018247">
    <property type="entry name" value="EF_Hand_1_Ca_BS"/>
</dbReference>
<dbReference type="Pfam" id="PF00443">
    <property type="entry name" value="UCH"/>
    <property type="match status" value="2"/>
</dbReference>
<dbReference type="EnsemblMetazoa" id="ASIC011380-RA">
    <property type="protein sequence ID" value="ASIC011380-PA"/>
    <property type="gene ID" value="ASIC011380"/>
</dbReference>
<dbReference type="FunFam" id="3.90.70.10:FF:000080">
    <property type="entry name" value="Ubiquitin carboxyl-terminal hydrolase 15"/>
    <property type="match status" value="1"/>
</dbReference>
<dbReference type="GO" id="GO:0016579">
    <property type="term" value="P:protein deubiquitination"/>
    <property type="evidence" value="ECO:0007669"/>
    <property type="project" value="InterPro"/>
</dbReference>
<dbReference type="InterPro" id="IPR006615">
    <property type="entry name" value="Pept_C19_DUSP"/>
</dbReference>
<dbReference type="SUPFAM" id="SSF47473">
    <property type="entry name" value="EF-hand"/>
    <property type="match status" value="2"/>
</dbReference>
<feature type="compositionally biased region" description="Polar residues" evidence="4">
    <location>
        <begin position="1157"/>
        <end position="1166"/>
    </location>
</feature>
<feature type="compositionally biased region" description="Gly residues" evidence="4">
    <location>
        <begin position="1137"/>
        <end position="1151"/>
    </location>
</feature>
<dbReference type="FunFam" id="3.90.70.10:FF:000132">
    <property type="entry name" value="Ubiquitin carboxyl-terminal hydrolase 32"/>
    <property type="match status" value="1"/>
</dbReference>
<dbReference type="FunFam" id="1.10.238.10:FF:000444">
    <property type="entry name" value="Ubiquitin carboxyl-terminal hydrolase 6/32"/>
    <property type="match status" value="1"/>
</dbReference>
<evidence type="ECO:0000259" key="7">
    <source>
        <dbReference type="PROSITE" id="PS51283"/>
    </source>
</evidence>
<dbReference type="Proteomes" id="UP000030765">
    <property type="component" value="Unassembled WGS sequence"/>
</dbReference>
<dbReference type="Gene3D" id="3.30.2230.10">
    <property type="entry name" value="DUSP-like"/>
    <property type="match status" value="1"/>
</dbReference>
<dbReference type="VEuPathDB" id="VectorBase:ASIS016227"/>
<dbReference type="CDD" id="cd00051">
    <property type="entry name" value="EFh"/>
    <property type="match status" value="1"/>
</dbReference>
<dbReference type="SUPFAM" id="SSF54001">
    <property type="entry name" value="Cysteine proteinases"/>
    <property type="match status" value="1"/>
</dbReference>
<dbReference type="Gene3D" id="3.90.70.10">
    <property type="entry name" value="Cysteine proteinases"/>
    <property type="match status" value="2"/>
</dbReference>
<feature type="region of interest" description="Disordered" evidence="4">
    <location>
        <begin position="752"/>
        <end position="772"/>
    </location>
</feature>
<evidence type="ECO:0000313" key="8">
    <source>
        <dbReference type="EMBL" id="KFB43560.1"/>
    </source>
</evidence>
<feature type="domain" description="DUSP" evidence="7">
    <location>
        <begin position="385"/>
        <end position="591"/>
    </location>
</feature>
<keyword evidence="3" id="KW-0106">Calcium</keyword>
<sequence>MGAKDSKPSCISYEEAVKRVTDLELRRIKDAFKRSAGTSGSVLSKSAFLQDVLGDGVPSVVADWLYTACGGTAKGIAFKELLCGLVLLTKGTQDEKIKFLWTLYCNDSGTHIPKQEFQKAIQIETNYQSNVSLFGQNERITFEQFKSWIQMHRGATALSKWLLQDACVNLSSELETPTFYQSLAGVTHLEEQDIGDLEKVFWLLKGAAVTGQLDLESLGPLVSPPVPLAALGGVFLAFDENHDGHIDFKELCCGVSAACRGPSVERSKFCFKVFDIDRDGVLSFVEVRQMIDILLSVAREANAAGYRNLTHEKVLLELYRKAMESSGSSERREISEVAGMSDVPEFKFTQEDFLIWSIESRSNLVQPFLDLLFEVCHIVLGLRPQCRHLEGDIVRGWLAREVRRGYKVGQFWYLISSDWWQHWSQYTQQLTPSSSSCIHCKTTGAGYASNRTGGAGGTGAAGGASIANGIAGVGGAGNVDEAMICDESFTSNSTESMGDLLGAGDSSSLGSGSSGISYGRHPGSAPGTIDNGSLIAPHIYKQIPTLTGEGGRLKRDLTLVQHRDFELVPDSLWKALAQWYGGPLPLPRQVIQPHSNGEVELELYPLNLRILRHQSQTLQHQQNAQMAGGSAWASMSGGYGALTTGSFPTTVSSAVLHPPKKYLAYTAAFSRLATVKQVAEFLCQRLKLKTEDIRMWHLVPTPNGITEFPYLLEEDHLTLSELSISDNDQILLEIRNKDLTWPEELGSLALTQGAGGTQGMDRRGTVSSIQSQHPPGATGLHNLGNTCFMNAALQVLFNTQPLTQYFINKMHLYELNTTNKLGTKGQLVLRYAELLRDVWTASTRSIAPLKLRFCVTKHAPQFSGGGQHDSQELLDWLLDSLHEDLNRVMEKPYSELKDSDGRSDVIVATEAWSQHHARNQSIIVDLFYGQLKSKVTCQGCGRDSVRFDPFSLLSLPLPVENYTYCEVLVMLLDGSVPVKYGLRLNSEMRYWDLKKQLSELCGLDPEQMLVSELSNSQIRFILPNEHRIKPSSACELYVYELPKVDSSVLRSRAGSELCINIEKGLKDIQRNQDPHHLTTSSIATTISSTSSSASSSSSTTAMADDTVAITGRTKPPIAESRLVIDGSVGGSAVLTNGSGGTGGGVGGGSGRSNGTTLANRRTSATSKHIPEISASPDSTFIYGGGQYSEVTMAYGGANNYQQKSSAIQQPTKDANRSKTMSRSNLLNNGDNGWDNHNRVIVGPGGSYDGGASHQHHYHHPGYECSDCDNIYMSEDTDFQHSDTISLGAMSKWLPPALYGAATQKANYLIAVHRKLSRQDTYFLSHHKSKPGLFGVPLLIPCYEGVTNKELYCSVWLQVTRLLSPLPPTPPDQSNHATDCDDSLGYDFPFTLRAVASGGRVCALCPWSRFCRGCEIPCNDGPLLQGLICSVPASSSNVSTPNLSSREQTPTFRRKVYATNSSSGSSSLEGATTNQQPPPPPASNGTAGSSSSPMSSLQDSINTRSIQIAIDWDPTALHLRYQSTRERLWTEHESVAICRRQQTEPVDLDHCLRAFTSEEKLEQWYHCSHCKQKKPATKKLQIWKLPPILIVHLKRFNYVNGKWVKSQKVVNFPYEDFDPTPYLASVPQETILRHHDLLEGTRGDGRNRDCQEEFVEFDREMSMIDEASDEVSLSSLHVNGLNDGLGNGETEGDKSRNSIILPPIAGRMTHVASGQLKDGGDAGDSGQTTARSTKPQPSSVNSSDSTRRQRLVSTSLTKTPIIDGDLTDYHKHHLKPDCDPFELKYQLYAAVCHSGMLNGGHYISYAANPNGSWYCYNDSSCREIPTRPKIDPSTAYLLFYERRDLDYGPYLPKVDDRQLPSESILDTDDSDSDLKKMCTLM</sequence>
<evidence type="ECO:0000256" key="3">
    <source>
        <dbReference type="ARBA" id="ARBA00022837"/>
    </source>
</evidence>
<evidence type="ECO:0000256" key="4">
    <source>
        <dbReference type="SAM" id="MobiDB-lite"/>
    </source>
</evidence>
<feature type="domain" description="USP" evidence="6">
    <location>
        <begin position="778"/>
        <end position="1842"/>
    </location>
</feature>
<keyword evidence="10" id="KW-1185">Reference proteome</keyword>
<accession>A0A084W016</accession>
<comment type="catalytic activity">
    <reaction evidence="1">
        <text>Thiol-dependent hydrolysis of ester, thioester, amide, peptide and isopeptide bonds formed by the C-terminal Gly of ubiquitin (a 76-residue protein attached to proteins as an intracellular targeting signal).</text>
        <dbReference type="EC" id="3.4.19.12"/>
    </reaction>
</comment>
<dbReference type="GO" id="GO:0005794">
    <property type="term" value="C:Golgi apparatus"/>
    <property type="evidence" value="ECO:0007669"/>
    <property type="project" value="TreeGrafter"/>
</dbReference>
<dbReference type="PROSITE" id="PS50235">
    <property type="entry name" value="USP_3"/>
    <property type="match status" value="1"/>
</dbReference>
<evidence type="ECO:0000259" key="6">
    <source>
        <dbReference type="PROSITE" id="PS50235"/>
    </source>
</evidence>